<gene>
    <name evidence="10" type="ORF">H8B09_18625</name>
</gene>
<dbReference type="EMBL" id="JACXZA010000004">
    <property type="protein sequence ID" value="MBD3920788.1"/>
    <property type="molecule type" value="Genomic_DNA"/>
</dbReference>
<feature type="transmembrane region" description="Helical" evidence="7">
    <location>
        <begin position="312"/>
        <end position="338"/>
    </location>
</feature>
<keyword evidence="4 7" id="KW-1133">Transmembrane helix</keyword>
<accession>A0ABR8MXW4</accession>
<dbReference type="Pfam" id="PF02687">
    <property type="entry name" value="FtsX"/>
    <property type="match status" value="1"/>
</dbReference>
<keyword evidence="11" id="KW-1185">Reference proteome</keyword>
<dbReference type="Proteomes" id="UP000609346">
    <property type="component" value="Unassembled WGS sequence"/>
</dbReference>
<evidence type="ECO:0000256" key="6">
    <source>
        <dbReference type="ARBA" id="ARBA00038076"/>
    </source>
</evidence>
<evidence type="ECO:0000256" key="4">
    <source>
        <dbReference type="ARBA" id="ARBA00022989"/>
    </source>
</evidence>
<evidence type="ECO:0000313" key="11">
    <source>
        <dbReference type="Proteomes" id="UP000609346"/>
    </source>
</evidence>
<dbReference type="InterPro" id="IPR050250">
    <property type="entry name" value="Macrolide_Exporter_MacB"/>
</dbReference>
<dbReference type="InterPro" id="IPR025857">
    <property type="entry name" value="MacB_PCD"/>
</dbReference>
<reference evidence="10 11" key="1">
    <citation type="submission" date="2020-09" db="EMBL/GenBank/DDBJ databases">
        <title>Paenibacillus sp. strain PR3 16S rRNA gene Genome sequencing and assembly.</title>
        <authorList>
            <person name="Kim J."/>
        </authorList>
    </citation>
    <scope>NUCLEOTIDE SEQUENCE [LARGE SCALE GENOMIC DNA]</scope>
    <source>
        <strain evidence="10 11">PR3</strain>
    </source>
</reference>
<dbReference type="InterPro" id="IPR003838">
    <property type="entry name" value="ABC3_permease_C"/>
</dbReference>
<evidence type="ECO:0000256" key="7">
    <source>
        <dbReference type="SAM" id="Phobius"/>
    </source>
</evidence>
<evidence type="ECO:0000256" key="1">
    <source>
        <dbReference type="ARBA" id="ARBA00004651"/>
    </source>
</evidence>
<evidence type="ECO:0000256" key="2">
    <source>
        <dbReference type="ARBA" id="ARBA00022475"/>
    </source>
</evidence>
<proteinExistence type="inferred from homology"/>
<dbReference type="PANTHER" id="PTHR30572:SF4">
    <property type="entry name" value="ABC TRANSPORTER PERMEASE YTRF"/>
    <property type="match status" value="1"/>
</dbReference>
<keyword evidence="2" id="KW-1003">Cell membrane</keyword>
<feature type="domain" description="ABC3 transporter permease C-terminal" evidence="8">
    <location>
        <begin position="272"/>
        <end position="382"/>
    </location>
</feature>
<evidence type="ECO:0000256" key="5">
    <source>
        <dbReference type="ARBA" id="ARBA00023136"/>
    </source>
</evidence>
<evidence type="ECO:0000313" key="10">
    <source>
        <dbReference type="EMBL" id="MBD3920788.1"/>
    </source>
</evidence>
<comment type="subcellular location">
    <subcellularLocation>
        <location evidence="1">Cell membrane</location>
        <topology evidence="1">Multi-pass membrane protein</topology>
    </subcellularLocation>
</comment>
<evidence type="ECO:0000256" key="3">
    <source>
        <dbReference type="ARBA" id="ARBA00022692"/>
    </source>
</evidence>
<feature type="domain" description="MacB-like periplasmic core" evidence="9">
    <location>
        <begin position="21"/>
        <end position="233"/>
    </location>
</feature>
<name>A0ABR8MXW4_9BACL</name>
<organism evidence="10 11">
    <name type="scientific">Paenibacillus terricola</name>
    <dbReference type="NCBI Taxonomy" id="2763503"/>
    <lineage>
        <taxon>Bacteria</taxon>
        <taxon>Bacillati</taxon>
        <taxon>Bacillota</taxon>
        <taxon>Bacilli</taxon>
        <taxon>Bacillales</taxon>
        <taxon>Paenibacillaceae</taxon>
        <taxon>Paenibacillus</taxon>
    </lineage>
</organism>
<feature type="transmembrane region" description="Helical" evidence="7">
    <location>
        <begin position="268"/>
        <end position="292"/>
    </location>
</feature>
<evidence type="ECO:0000259" key="8">
    <source>
        <dbReference type="Pfam" id="PF02687"/>
    </source>
</evidence>
<evidence type="ECO:0000259" key="9">
    <source>
        <dbReference type="Pfam" id="PF12704"/>
    </source>
</evidence>
<keyword evidence="3 7" id="KW-0812">Transmembrane</keyword>
<dbReference type="PANTHER" id="PTHR30572">
    <property type="entry name" value="MEMBRANE COMPONENT OF TRANSPORTER-RELATED"/>
    <property type="match status" value="1"/>
</dbReference>
<comment type="similarity">
    <text evidence="6">Belongs to the ABC-4 integral membrane protein family.</text>
</comment>
<feature type="transmembrane region" description="Helical" evidence="7">
    <location>
        <begin position="350"/>
        <end position="374"/>
    </location>
</feature>
<keyword evidence="5 7" id="KW-0472">Membrane</keyword>
<protein>
    <submittedName>
        <fullName evidence="10">ABC transporter permease</fullName>
    </submittedName>
</protein>
<sequence length="391" mass="41503">MKLSQAFRMAFKSVLANKLRTALSMLGMLIGVATVIALVSMSEGSSRQVQAQVESLGAANMLQVTITGRGLTTSLSKDEAMEYGDIDNVEGVSPIVNGNAYAKYGTTSESYTVEGITPEYADVRNVSFVEGRYIVDMDLTNYNKVAVIGANVASDLFDTEDPVGKTLLLNGNRYKVVGLLETKGDSLNGSADDKILIPLTTAERLLSSKGVKSIYLKITDTDKSEATQALITAKLAAKFPNSTNAYRVIDQQESMETLGSITQTMTSMMAGIAAISLVVGGIGIMNIMLVSVTERTREIGIRKSLGAKRRDILTQFLIEAVAISGLGGAIGIAIGYVASHIIGVVMDTETAVSFAMVVEAFAFSAGVGVIFGIFPANKAARLRPVDALRHD</sequence>
<comment type="caution">
    <text evidence="10">The sequence shown here is derived from an EMBL/GenBank/DDBJ whole genome shotgun (WGS) entry which is preliminary data.</text>
</comment>
<dbReference type="Pfam" id="PF12704">
    <property type="entry name" value="MacB_PCD"/>
    <property type="match status" value="1"/>
</dbReference>
<dbReference type="RefSeq" id="WP_191205057.1">
    <property type="nucleotide sequence ID" value="NZ_JACXZA010000004.1"/>
</dbReference>